<accession>A0ABD2IYU9</accession>
<keyword evidence="2" id="KW-1185">Reference proteome</keyword>
<proteinExistence type="predicted"/>
<organism evidence="1 2">
    <name type="scientific">Heterodera schachtii</name>
    <name type="common">Sugarbeet cyst nematode worm</name>
    <name type="synonym">Tylenchus schachtii</name>
    <dbReference type="NCBI Taxonomy" id="97005"/>
    <lineage>
        <taxon>Eukaryota</taxon>
        <taxon>Metazoa</taxon>
        <taxon>Ecdysozoa</taxon>
        <taxon>Nematoda</taxon>
        <taxon>Chromadorea</taxon>
        <taxon>Rhabditida</taxon>
        <taxon>Tylenchina</taxon>
        <taxon>Tylenchomorpha</taxon>
        <taxon>Tylenchoidea</taxon>
        <taxon>Heteroderidae</taxon>
        <taxon>Heteroderinae</taxon>
        <taxon>Heterodera</taxon>
    </lineage>
</organism>
<comment type="caution">
    <text evidence="1">The sequence shown here is derived from an EMBL/GenBank/DDBJ whole genome shotgun (WGS) entry which is preliminary data.</text>
</comment>
<name>A0ABD2IYU9_HETSC</name>
<dbReference type="EMBL" id="JBICCN010000238">
    <property type="protein sequence ID" value="KAL3084282.1"/>
    <property type="molecule type" value="Genomic_DNA"/>
</dbReference>
<protein>
    <submittedName>
        <fullName evidence="1">Uncharacterized protein</fullName>
    </submittedName>
</protein>
<evidence type="ECO:0000313" key="1">
    <source>
        <dbReference type="EMBL" id="KAL3084282.1"/>
    </source>
</evidence>
<sequence>MNTKSQEKPPAEIYTFLHEHFVSLASTQRSSSSSWIWSGKKREINCAFVNFGRALAKRLKFDHEKFNTFADGKEKECGGRDPHTTKYDYKHHHAFISDNNTPAEGSNHIELKMFEEPLWNYAQVIGIDANEANDVVKFCEDLQQNVVNAALNSPIRKAMTVMKLTELEEFQYLNSIINSLGDVENMHELNIFAENYDKKVMIDKQQSLKELLAILTKISMDYSNASKREISKNGIRLTHSGNEILQFGQILYETVQNLENLPKNSVKYDENEQLLTIPISFAKHLLTRLYEFLESNLTENSKISDDFDFVQTLQTVASESKELEAEKRQKSIKAKVNVKLFQMLFSLAIHLCFLIDEKEKLSKKYLPKFVFALKMCTTNTGFTKFYFIEYKIKIAQQSVKINLPNWNLPYNVFEKNEEELKMEKAEGKEIVKKLSELMELIKQKRVEKVRGLREKFVELLEEDEVDKLMEKLVELKKLKGEKAMVETLLKELKKDYKV</sequence>
<dbReference type="Proteomes" id="UP001620645">
    <property type="component" value="Unassembled WGS sequence"/>
</dbReference>
<gene>
    <name evidence="1" type="ORF">niasHS_009770</name>
</gene>
<reference evidence="1 2" key="1">
    <citation type="submission" date="2024-10" db="EMBL/GenBank/DDBJ databases">
        <authorList>
            <person name="Kim D."/>
        </authorList>
    </citation>
    <scope>NUCLEOTIDE SEQUENCE [LARGE SCALE GENOMIC DNA]</scope>
    <source>
        <strain evidence="1">Taebaek</strain>
    </source>
</reference>
<dbReference type="AlphaFoldDB" id="A0ABD2IYU9"/>
<evidence type="ECO:0000313" key="2">
    <source>
        <dbReference type="Proteomes" id="UP001620645"/>
    </source>
</evidence>